<evidence type="ECO:0000313" key="3">
    <source>
        <dbReference type="Proteomes" id="UP000510821"/>
    </source>
</evidence>
<name>A0A7D6BCK2_FERL1</name>
<evidence type="ECO:0000256" key="1">
    <source>
        <dbReference type="SAM" id="MobiDB-lite"/>
    </source>
</evidence>
<organism evidence="2 3">
    <name type="scientific">Fermentimicrarchaeum limneticum</name>
    <dbReference type="NCBI Taxonomy" id="2795018"/>
    <lineage>
        <taxon>Archaea</taxon>
        <taxon>Candidatus Micrarchaeota</taxon>
        <taxon>Candidatus Fermentimicrarchaeales</taxon>
        <taxon>Candidatus Fermentimicrarchaeaceae</taxon>
        <taxon>Candidatus Fermentimicrarchaeum</taxon>
    </lineage>
</organism>
<dbReference type="KEGG" id="flt:Sv326_1004"/>
<dbReference type="AlphaFoldDB" id="A0A7D6BCK2"/>
<dbReference type="Proteomes" id="UP000510821">
    <property type="component" value="Chromosome"/>
</dbReference>
<protein>
    <submittedName>
        <fullName evidence="2">Uncharacterized protein</fullName>
    </submittedName>
</protein>
<dbReference type="EMBL" id="CP058998">
    <property type="protein sequence ID" value="QLJ53179.1"/>
    <property type="molecule type" value="Genomic_DNA"/>
</dbReference>
<proteinExistence type="predicted"/>
<reference evidence="3" key="1">
    <citation type="submission" date="2020-07" db="EMBL/GenBank/DDBJ databases">
        <title>Metabolic diversity and evolutionary history of the archaeal phylum ###Micrarchaeota### uncovered from a freshwater lake metagenome.</title>
        <authorList>
            <person name="Kadnikov V.V."/>
            <person name="Savvichev A.S."/>
            <person name="Mardanov A.V."/>
            <person name="Beletsky A.V."/>
            <person name="Chupakov A.V."/>
            <person name="Kokryatskaya N.M."/>
            <person name="Pimenov N.V."/>
            <person name="Ravin N.V."/>
        </authorList>
    </citation>
    <scope>NUCLEOTIDE SEQUENCE [LARGE SCALE GENOMIC DNA]</scope>
</reference>
<sequence length="340" mass="38025">MASEFDKIIARLDKEKTTGAFEHAADELISFITDDSTVGRVSDTFRKSESVWVRYGILKAYEMMDHAGSTAYRTLSQHCREVILEDLLVGLADKDKGIRMTSSDILSNGEELMKGAKPELGERIVKGLIANSDRARESSVVEALGVADYSGISQETKKQAADFLVKAAVDGSRNAARGVDRIGDEASKDIVRKHWLPKLDSRKEKEVGRALGIFEFIECKEAANKVDGLVKKGKRDSDYIDVLVRSGDERHEDSMIKLMEGRDWMGGRYCIADMEILGKKGWKKSSEILNRIVKNKKDYDEQEIEAARKASKEIEGRMTVSSKPAEKKLEEAMKRKKVPA</sequence>
<feature type="region of interest" description="Disordered" evidence="1">
    <location>
        <begin position="315"/>
        <end position="340"/>
    </location>
</feature>
<gene>
    <name evidence="2" type="ORF">Sv326_1004</name>
</gene>
<feature type="compositionally biased region" description="Basic and acidic residues" evidence="1">
    <location>
        <begin position="324"/>
        <end position="333"/>
    </location>
</feature>
<evidence type="ECO:0000313" key="2">
    <source>
        <dbReference type="EMBL" id="QLJ53179.1"/>
    </source>
</evidence>
<accession>A0A7D6BCK2</accession>